<dbReference type="Pfam" id="PF01546">
    <property type="entry name" value="Peptidase_M20"/>
    <property type="match status" value="1"/>
</dbReference>
<dbReference type="InterPro" id="IPR011650">
    <property type="entry name" value="Peptidase_M20_dimer"/>
</dbReference>
<comment type="caution">
    <text evidence="2">The sequence shown here is derived from an EMBL/GenBank/DDBJ whole genome shotgun (WGS) entry which is preliminary data.</text>
</comment>
<dbReference type="Proteomes" id="UP001597368">
    <property type="component" value="Unassembled WGS sequence"/>
</dbReference>
<dbReference type="SUPFAM" id="SSF55031">
    <property type="entry name" value="Bacterial exopeptidase dimerisation domain"/>
    <property type="match status" value="1"/>
</dbReference>
<dbReference type="SUPFAM" id="SSF53187">
    <property type="entry name" value="Zn-dependent exopeptidases"/>
    <property type="match status" value="1"/>
</dbReference>
<evidence type="ECO:0000259" key="1">
    <source>
        <dbReference type="Pfam" id="PF07687"/>
    </source>
</evidence>
<gene>
    <name evidence="2" type="ORF">ACFSKW_21585</name>
</gene>
<dbReference type="PIRSF" id="PIRSF005962">
    <property type="entry name" value="Pept_M20D_amidohydro"/>
    <property type="match status" value="1"/>
</dbReference>
<dbReference type="NCBIfam" id="TIGR01891">
    <property type="entry name" value="amidohydrolases"/>
    <property type="match status" value="1"/>
</dbReference>
<dbReference type="Pfam" id="PF07687">
    <property type="entry name" value="M20_dimer"/>
    <property type="match status" value="1"/>
</dbReference>
<protein>
    <submittedName>
        <fullName evidence="2">M20 family metallopeptidase</fullName>
    </submittedName>
</protein>
<sequence length="408" mass="41711">MTPSALLRLLDDELPDAIRLRHRLHAVPELGGAEAETCAIIAEHLPLPHRVVAGTGMIVRVGAGGAGGAGGEPAIGVRAELDGLPMTERTGAAYASANGHMHACGHDVHLAALVALVRAARKTALPAPLVAIFQPCEERHPSGAVALLRDGELEAEAVESVVAVHVHPDLPWGSIGADPGTVNAAADAIRIDVEGRGGHAAYPHRTRDPVLALSHLVVALHGLVGRRVDPVHGATLTVGAVHAGTAENVIPGAGHALVTVRALDAADQRELRLAVRECAEHVAAAHGCTARLTFTKSEPPLVNDPALAEAARRRAAAAGFALAPAWHSCGGDDFAHYGTARPTLMAFVGLNGAPGFAHAGLHDPRFLPPDEAVAACARAQALAYAAALSVRSGTPAGGTSAWSRPASP</sequence>
<dbReference type="InterPro" id="IPR017439">
    <property type="entry name" value="Amidohydrolase"/>
</dbReference>
<dbReference type="PANTHER" id="PTHR11014">
    <property type="entry name" value="PEPTIDASE M20 FAMILY MEMBER"/>
    <property type="match status" value="1"/>
</dbReference>
<dbReference type="RefSeq" id="WP_379574106.1">
    <property type="nucleotide sequence ID" value="NZ_JBHUFV010000033.1"/>
</dbReference>
<name>A0ABW4SZM3_9ACTN</name>
<proteinExistence type="predicted"/>
<reference evidence="3" key="1">
    <citation type="journal article" date="2019" name="Int. J. Syst. Evol. Microbiol.">
        <title>The Global Catalogue of Microorganisms (GCM) 10K type strain sequencing project: providing services to taxonomists for standard genome sequencing and annotation.</title>
        <authorList>
            <consortium name="The Broad Institute Genomics Platform"/>
            <consortium name="The Broad Institute Genome Sequencing Center for Infectious Disease"/>
            <person name="Wu L."/>
            <person name="Ma J."/>
        </authorList>
    </citation>
    <scope>NUCLEOTIDE SEQUENCE [LARGE SCALE GENOMIC DNA]</scope>
    <source>
        <strain evidence="3">ICMP 6774ER</strain>
    </source>
</reference>
<dbReference type="InterPro" id="IPR002933">
    <property type="entry name" value="Peptidase_M20"/>
</dbReference>
<accession>A0ABW4SZM3</accession>
<dbReference type="EMBL" id="JBHUFV010000033">
    <property type="protein sequence ID" value="MFD1934061.1"/>
    <property type="molecule type" value="Genomic_DNA"/>
</dbReference>
<dbReference type="PANTHER" id="PTHR11014:SF63">
    <property type="entry name" value="METALLOPEPTIDASE, PUTATIVE (AFU_ORTHOLOGUE AFUA_6G09600)-RELATED"/>
    <property type="match status" value="1"/>
</dbReference>
<evidence type="ECO:0000313" key="2">
    <source>
        <dbReference type="EMBL" id="MFD1934061.1"/>
    </source>
</evidence>
<dbReference type="InterPro" id="IPR036264">
    <property type="entry name" value="Bact_exopeptidase_dim_dom"/>
</dbReference>
<feature type="domain" description="Peptidase M20 dimerisation" evidence="1">
    <location>
        <begin position="189"/>
        <end position="284"/>
    </location>
</feature>
<evidence type="ECO:0000313" key="3">
    <source>
        <dbReference type="Proteomes" id="UP001597368"/>
    </source>
</evidence>
<dbReference type="Gene3D" id="3.30.70.360">
    <property type="match status" value="1"/>
</dbReference>
<organism evidence="2 3">
    <name type="scientific">Nonomuraea mangrovi</name>
    <dbReference type="NCBI Taxonomy" id="2316207"/>
    <lineage>
        <taxon>Bacteria</taxon>
        <taxon>Bacillati</taxon>
        <taxon>Actinomycetota</taxon>
        <taxon>Actinomycetes</taxon>
        <taxon>Streptosporangiales</taxon>
        <taxon>Streptosporangiaceae</taxon>
        <taxon>Nonomuraea</taxon>
    </lineage>
</organism>
<keyword evidence="3" id="KW-1185">Reference proteome</keyword>
<dbReference type="Gene3D" id="3.40.630.10">
    <property type="entry name" value="Zn peptidases"/>
    <property type="match status" value="1"/>
</dbReference>